<keyword evidence="2" id="KW-0812">Transmembrane</keyword>
<reference evidence="4" key="1">
    <citation type="submission" date="2018-12" db="EMBL/GenBank/DDBJ databases">
        <title>Dusodibacter welbiota gen. nov., sp. nov., isolated from human faeces and emended description of the Oscillibacter genus.</title>
        <authorList>
            <person name="Le Roy T."/>
            <person name="Van der Smissen P."/>
            <person name="Delzenne N."/>
            <person name="Muccioli G."/>
            <person name="Collet J.F."/>
            <person name="Cani P.D."/>
        </authorList>
    </citation>
    <scope>NUCLEOTIDE SEQUENCE [LARGE SCALE GENOMIC DNA]</scope>
    <source>
        <strain evidence="4">J115</strain>
    </source>
</reference>
<dbReference type="Pfam" id="PF06161">
    <property type="entry name" value="DUF975"/>
    <property type="match status" value="1"/>
</dbReference>
<dbReference type="Proteomes" id="UP000298642">
    <property type="component" value="Chromosome"/>
</dbReference>
<evidence type="ECO:0000256" key="1">
    <source>
        <dbReference type="SAM" id="MobiDB-lite"/>
    </source>
</evidence>
<organism evidence="3 4">
    <name type="scientific">Dysosmobacter welbionis</name>
    <dbReference type="NCBI Taxonomy" id="2093857"/>
    <lineage>
        <taxon>Bacteria</taxon>
        <taxon>Bacillati</taxon>
        <taxon>Bacillota</taxon>
        <taxon>Clostridia</taxon>
        <taxon>Eubacteriales</taxon>
        <taxon>Oscillospiraceae</taxon>
        <taxon>Dysosmobacter</taxon>
    </lineage>
</organism>
<gene>
    <name evidence="3" type="ORF">EIO64_07235</name>
</gene>
<dbReference type="RefSeq" id="WP_021748238.1">
    <property type="nucleotide sequence ID" value="NZ_CAUWCU010000002.1"/>
</dbReference>
<name>A0A856HYT6_9FIRM</name>
<dbReference type="EMBL" id="CP034413">
    <property type="protein sequence ID" value="QCI59036.2"/>
    <property type="molecule type" value="Genomic_DNA"/>
</dbReference>
<keyword evidence="2" id="KW-0472">Membrane</keyword>
<dbReference type="PANTHER" id="PTHR40076:SF1">
    <property type="entry name" value="MEMBRANE PROTEIN"/>
    <property type="match status" value="1"/>
</dbReference>
<protein>
    <submittedName>
        <fullName evidence="3">DUF975 family protein</fullName>
    </submittedName>
</protein>
<dbReference type="GeneID" id="89523450"/>
<dbReference type="KEGG" id="obj:EIO64_07235"/>
<evidence type="ECO:0000313" key="3">
    <source>
        <dbReference type="EMBL" id="QCI59036.2"/>
    </source>
</evidence>
<feature type="transmembrane region" description="Helical" evidence="2">
    <location>
        <begin position="171"/>
        <end position="193"/>
    </location>
</feature>
<dbReference type="AlphaFoldDB" id="A0A856HYT6"/>
<evidence type="ECO:0000313" key="4">
    <source>
        <dbReference type="Proteomes" id="UP000298642"/>
    </source>
</evidence>
<keyword evidence="2" id="KW-1133">Transmembrane helix</keyword>
<feature type="transmembrane region" description="Helical" evidence="2">
    <location>
        <begin position="102"/>
        <end position="129"/>
    </location>
</feature>
<feature type="transmembrane region" description="Helical" evidence="2">
    <location>
        <begin position="205"/>
        <end position="235"/>
    </location>
</feature>
<accession>A0A856HYT6</accession>
<proteinExistence type="predicted"/>
<feature type="transmembrane region" description="Helical" evidence="2">
    <location>
        <begin position="55"/>
        <end position="81"/>
    </location>
</feature>
<dbReference type="InterPro" id="IPR010380">
    <property type="entry name" value="DUF975"/>
</dbReference>
<feature type="region of interest" description="Disordered" evidence="1">
    <location>
        <begin position="254"/>
        <end position="274"/>
    </location>
</feature>
<sequence length="274" mass="30458">MMAQLIDRKHLKQEMKELLRSAQVSPRGMTCLYLALVLVLNLADSFMGLMNPGLLGTFISILTGLMSMVLASGFVMYCMAIRRGERAEYLTLFDGFSFVGKVILLNIVIYLFTFFWSLLFVIPGIIAAYRYRFALYNLYENPGIGVMEALNMSKQQTLGYKGQLFMLDLSYIGWLLLASLTSVVQTGYIYACIFQDPGYYLANPAQVYAITLPMPVGLQVVLGCVWPLLVALFYLPVYQCTELGYFDTAKHTSGVGEGAAPKDPGSFDSGWGGF</sequence>
<evidence type="ECO:0000256" key="2">
    <source>
        <dbReference type="SAM" id="Phobius"/>
    </source>
</evidence>
<dbReference type="PANTHER" id="PTHR40076">
    <property type="entry name" value="MEMBRANE PROTEIN-RELATED"/>
    <property type="match status" value="1"/>
</dbReference>
<keyword evidence="4" id="KW-1185">Reference proteome</keyword>